<dbReference type="EMBL" id="AWTC01000006">
    <property type="protein sequence ID" value="EST12193.1"/>
    <property type="molecule type" value="Genomic_DNA"/>
</dbReference>
<protein>
    <submittedName>
        <fullName evidence="1">Uncharacterized protein</fullName>
    </submittedName>
</protein>
<evidence type="ECO:0000313" key="2">
    <source>
        <dbReference type="Proteomes" id="UP000018296"/>
    </source>
</evidence>
<evidence type="ECO:0000313" key="1">
    <source>
        <dbReference type="EMBL" id="EST12193.1"/>
    </source>
</evidence>
<dbReference type="Proteomes" id="UP000018296">
    <property type="component" value="Unassembled WGS sequence"/>
</dbReference>
<dbReference type="RefSeq" id="WP_023509811.1">
    <property type="nucleotide sequence ID" value="NZ_AWTC01000006.1"/>
</dbReference>
<keyword evidence="2" id="KW-1185">Reference proteome</keyword>
<comment type="caution">
    <text evidence="1">The sequence shown here is derived from an EMBL/GenBank/DDBJ whole genome shotgun (WGS) entry which is preliminary data.</text>
</comment>
<accession>V6IXR9</accession>
<reference evidence="1 2" key="1">
    <citation type="journal article" date="2013" name="Genome Announc.">
        <title>Genome Sequence of Sporolactobacillus laevolacticus DSM442, an Efficient Polymer-Grade D-Lactate Producer from Agricultural Waste Cottonseed as a Nitrogen Source.</title>
        <authorList>
            <person name="Wang H."/>
            <person name="Wang L."/>
            <person name="Ju J."/>
            <person name="Yu B."/>
            <person name="Ma Y."/>
        </authorList>
    </citation>
    <scope>NUCLEOTIDE SEQUENCE [LARGE SCALE GENOMIC DNA]</scope>
    <source>
        <strain evidence="1 2">DSM 442</strain>
    </source>
</reference>
<dbReference type="PATRIC" id="fig|1395513.3.peg.1567"/>
<sequence length="69" mass="8268">MSWYFEYLGKIGKVNADPKKVTDAINSVLKPIKEHTSNTEIQYDEEETLIKFPDLYYKSRHNWQPDKIY</sequence>
<dbReference type="AlphaFoldDB" id="V6IXR9"/>
<organism evidence="1 2">
    <name type="scientific">Sporolactobacillus laevolacticus DSM 442</name>
    <dbReference type="NCBI Taxonomy" id="1395513"/>
    <lineage>
        <taxon>Bacteria</taxon>
        <taxon>Bacillati</taxon>
        <taxon>Bacillota</taxon>
        <taxon>Bacilli</taxon>
        <taxon>Bacillales</taxon>
        <taxon>Sporolactobacillaceae</taxon>
        <taxon>Sporolactobacillus</taxon>
    </lineage>
</organism>
<proteinExistence type="predicted"/>
<gene>
    <name evidence="1" type="ORF">P343_07705</name>
</gene>
<name>V6IXR9_9BACL</name>